<dbReference type="InterPro" id="IPR006597">
    <property type="entry name" value="Sel1-like"/>
</dbReference>
<dbReference type="InterPro" id="IPR011990">
    <property type="entry name" value="TPR-like_helical_dom_sf"/>
</dbReference>
<comment type="caution">
    <text evidence="4">The sequence shown here is derived from an EMBL/GenBank/DDBJ whole genome shotgun (WGS) entry which is preliminary data.</text>
</comment>
<dbReference type="InterPro" id="IPR019734">
    <property type="entry name" value="TPR_rpt"/>
</dbReference>
<dbReference type="Pfam" id="PF13424">
    <property type="entry name" value="TPR_12"/>
    <property type="match status" value="3"/>
</dbReference>
<evidence type="ECO:0000256" key="2">
    <source>
        <dbReference type="ARBA" id="ARBA00022803"/>
    </source>
</evidence>
<dbReference type="SUPFAM" id="SSF52129">
    <property type="entry name" value="Caspase-like"/>
    <property type="match status" value="1"/>
</dbReference>
<evidence type="ECO:0000256" key="3">
    <source>
        <dbReference type="PROSITE-ProRule" id="PRU00339"/>
    </source>
</evidence>
<dbReference type="PANTHER" id="PTHR45641">
    <property type="entry name" value="TETRATRICOPEPTIDE REPEAT PROTEIN (AFU_ORTHOLOGUE AFUA_6G03870)"/>
    <property type="match status" value="1"/>
</dbReference>
<evidence type="ECO:0000313" key="5">
    <source>
        <dbReference type="Proteomes" id="UP000023152"/>
    </source>
</evidence>
<keyword evidence="1" id="KW-0677">Repeat</keyword>
<dbReference type="SMART" id="SM00671">
    <property type="entry name" value="SEL1"/>
    <property type="match status" value="3"/>
</dbReference>
<dbReference type="InterPro" id="IPR029030">
    <property type="entry name" value="Caspase-like_dom_sf"/>
</dbReference>
<proteinExistence type="predicted"/>
<reference evidence="4 5" key="1">
    <citation type="journal article" date="2013" name="Curr. Biol.">
        <title>The Genome of the Foraminiferan Reticulomyxa filosa.</title>
        <authorList>
            <person name="Glockner G."/>
            <person name="Hulsmann N."/>
            <person name="Schleicher M."/>
            <person name="Noegel A.A."/>
            <person name="Eichinger L."/>
            <person name="Gallinger C."/>
            <person name="Pawlowski J."/>
            <person name="Sierra R."/>
            <person name="Euteneuer U."/>
            <person name="Pillet L."/>
            <person name="Moustafa A."/>
            <person name="Platzer M."/>
            <person name="Groth M."/>
            <person name="Szafranski K."/>
            <person name="Schliwa M."/>
        </authorList>
    </citation>
    <scope>NUCLEOTIDE SEQUENCE [LARGE SCALE GENOMIC DNA]</scope>
</reference>
<dbReference type="PROSITE" id="PS50293">
    <property type="entry name" value="TPR_REGION"/>
    <property type="match status" value="2"/>
</dbReference>
<evidence type="ECO:0000313" key="4">
    <source>
        <dbReference type="EMBL" id="ETO18863.1"/>
    </source>
</evidence>
<name>X6MZ30_RETFI</name>
<dbReference type="Proteomes" id="UP000023152">
    <property type="component" value="Unassembled WGS sequence"/>
</dbReference>
<dbReference type="Gene3D" id="1.25.40.10">
    <property type="entry name" value="Tetratricopeptide repeat domain"/>
    <property type="match status" value="2"/>
</dbReference>
<evidence type="ECO:0000256" key="1">
    <source>
        <dbReference type="ARBA" id="ARBA00022737"/>
    </source>
</evidence>
<accession>X6MZ30</accession>
<feature type="repeat" description="TPR" evidence="3">
    <location>
        <begin position="648"/>
        <end position="681"/>
    </location>
</feature>
<dbReference type="SUPFAM" id="SSF81901">
    <property type="entry name" value="HCP-like"/>
    <property type="match status" value="1"/>
</dbReference>
<feature type="repeat" description="TPR" evidence="3">
    <location>
        <begin position="732"/>
        <end position="765"/>
    </location>
</feature>
<protein>
    <submittedName>
        <fullName evidence="4">Uncharacterized protein</fullName>
    </submittedName>
</protein>
<feature type="repeat" description="TPR" evidence="3">
    <location>
        <begin position="690"/>
        <end position="723"/>
    </location>
</feature>
<gene>
    <name evidence="4" type="ORF">RFI_18387</name>
</gene>
<dbReference type="Gene3D" id="3.40.50.1460">
    <property type="match status" value="1"/>
</dbReference>
<dbReference type="SMART" id="SM00028">
    <property type="entry name" value="TPR"/>
    <property type="match status" value="5"/>
</dbReference>
<dbReference type="AlphaFoldDB" id="X6MZ30"/>
<feature type="repeat" description="TPR" evidence="3">
    <location>
        <begin position="606"/>
        <end position="639"/>
    </location>
</feature>
<keyword evidence="5" id="KW-1185">Reference proteome</keyword>
<sequence length="822" mass="95397">MSFKAYLNEEAKAHKIILTELTIESLRREIIQVTKLVHADDVLTTITNKNGRNVETDRDVVDVFKDDPAVFTVQFQQSFFLLKKLFFFEEITATLQSKITSTYKIKCPLVLLTGAIKHEQYPNLENVKQDLILLKTLFEQRFGYQVFSTYDPQISTTESLTADELSKLILTYCLDLEDATEHNDKKTAYDGLIFVWRGYGICGTSENTLITSDNSIKHFKDIQDIFIKQMQYFVEKPKIFIIIANKIQDKTNQIAGYQEYDNTKNDIWYNQDGDLFTLFVTTSAKLKIESRDYFVEAFCQIAESNVNQGLDFIMKQLIKLVGNPVSDGDAVRPISNIRSDIFLSVRSSNYQMQNYDCDNDEDEIKHDISTSMDNKIPEILDFKYHWNKNWRQANAEAVKIVEHMIHANEQGLIIVACNASEWKHMDNNSSLFISLINKEEMKKEIFGDYCLYVVKKELIIVDEVKIDGNVYAIDCEIQWKGNVNITAQLFVTKKVTMNQQLKQSISSIQWNTKIHHDIPVRLYGLEYKEEQCLEKKCFDDAIVHLQEHLQLSTNAFGLNNPYAAIAYNKIGCAYDDKGDYDKAIEFYEKALKVIFEMFGYNYNIVAQLYYNLGITYKNKKNYDKAMECYKKSLDIRTSIFGSKNSQIADSYSSLGNIFFKQQQNEKAIEHYNKSLEIRLNIFGFNHSDVAWLYYKLGKVYSREGQDDKAIDCYNNSLQIRIHLFGTNNNDVINSYHSLGYVYVSIGECKQAIDCYEKELKIKREIFGNKSKEVGDSCRHLGNIFKVIGKKKIAYKYFKESWMVYSIALGEWNKITMNAKKKD</sequence>
<dbReference type="PANTHER" id="PTHR45641:SF1">
    <property type="entry name" value="AAA+ ATPASE DOMAIN-CONTAINING PROTEIN"/>
    <property type="match status" value="1"/>
</dbReference>
<organism evidence="4 5">
    <name type="scientific">Reticulomyxa filosa</name>
    <dbReference type="NCBI Taxonomy" id="46433"/>
    <lineage>
        <taxon>Eukaryota</taxon>
        <taxon>Sar</taxon>
        <taxon>Rhizaria</taxon>
        <taxon>Retaria</taxon>
        <taxon>Foraminifera</taxon>
        <taxon>Monothalamids</taxon>
        <taxon>Reticulomyxidae</taxon>
        <taxon>Reticulomyxa</taxon>
    </lineage>
</organism>
<keyword evidence="2 3" id="KW-0802">TPR repeat</keyword>
<feature type="repeat" description="TPR" evidence="3">
    <location>
        <begin position="564"/>
        <end position="597"/>
    </location>
</feature>
<dbReference type="EMBL" id="ASPP01014315">
    <property type="protein sequence ID" value="ETO18863.1"/>
    <property type="molecule type" value="Genomic_DNA"/>
</dbReference>
<dbReference type="PROSITE" id="PS50005">
    <property type="entry name" value="TPR"/>
    <property type="match status" value="5"/>
</dbReference>
<dbReference type="OrthoDB" id="1926212at2759"/>